<evidence type="ECO:0000256" key="9">
    <source>
        <dbReference type="RuleBase" id="RU004311"/>
    </source>
</evidence>
<dbReference type="Gene3D" id="1.10.1900.20">
    <property type="entry name" value="Ribosomal protein L20"/>
    <property type="match status" value="1"/>
</dbReference>
<accession>A0A088CJS8</accession>
<evidence type="ECO:0000256" key="2">
    <source>
        <dbReference type="ARBA" id="ARBA00022730"/>
    </source>
</evidence>
<dbReference type="FunFam" id="1.10.1900.20:FF:000001">
    <property type="entry name" value="50S ribosomal protein L20"/>
    <property type="match status" value="1"/>
</dbReference>
<evidence type="ECO:0000256" key="8">
    <source>
        <dbReference type="RuleBase" id="RU000561"/>
    </source>
</evidence>
<name>A0A088CJS8_9VIRI</name>
<dbReference type="GO" id="GO:0000027">
    <property type="term" value="P:ribosomal large subunit assembly"/>
    <property type="evidence" value="ECO:0007669"/>
    <property type="project" value="UniProtKB-UniRule"/>
</dbReference>
<dbReference type="GO" id="GO:0005840">
    <property type="term" value="C:ribosome"/>
    <property type="evidence" value="ECO:0007669"/>
    <property type="project" value="UniProtKB-KW"/>
</dbReference>
<dbReference type="Pfam" id="PF00453">
    <property type="entry name" value="Ribosomal_L20"/>
    <property type="match status" value="1"/>
</dbReference>
<evidence type="ECO:0000256" key="6">
    <source>
        <dbReference type="ARBA" id="ARBA00035295"/>
    </source>
</evidence>
<dbReference type="InterPro" id="IPR005813">
    <property type="entry name" value="Ribosomal_bL20"/>
</dbReference>
<dbReference type="NCBIfam" id="TIGR01032">
    <property type="entry name" value="rplT_bact"/>
    <property type="match status" value="1"/>
</dbReference>
<dbReference type="EMBL" id="KJ746597">
    <property type="protein sequence ID" value="AID67472.1"/>
    <property type="molecule type" value="Genomic_DNA"/>
</dbReference>
<dbReference type="GO" id="GO:0019843">
    <property type="term" value="F:rRNA binding"/>
    <property type="evidence" value="ECO:0007669"/>
    <property type="project" value="UniProtKB-UniRule"/>
</dbReference>
<keyword evidence="10" id="KW-0934">Plastid</keyword>
<dbReference type="PROSITE" id="PS00937">
    <property type="entry name" value="RIBOSOMAL_L20"/>
    <property type="match status" value="1"/>
</dbReference>
<keyword evidence="5 7" id="KW-0687">Ribonucleoprotein</keyword>
<dbReference type="AlphaFoldDB" id="A0A088CJS8"/>
<dbReference type="PANTHER" id="PTHR10986">
    <property type="entry name" value="39S RIBOSOMAL PROTEIN L20"/>
    <property type="match status" value="1"/>
</dbReference>
<comment type="subcellular location">
    <subcellularLocation>
        <location evidence="7">Plastid</location>
        <location evidence="7">Chloroplast</location>
    </subcellularLocation>
</comment>
<dbReference type="Gene3D" id="6.10.160.10">
    <property type="match status" value="1"/>
</dbReference>
<keyword evidence="4 7" id="KW-0689">Ribosomal protein</keyword>
<comment type="function">
    <text evidence="7 9">Binds directly to 23S ribosomal RNA and is necessary for the in vitro assembly process of the 50S ribosomal subunit. It is not involved in the protein synthesizing functions of that subunit.</text>
</comment>
<organism evidence="10">
    <name type="scientific">Prasinococcus sp. CCMP1194</name>
    <dbReference type="NCBI Taxonomy" id="110672"/>
    <lineage>
        <taxon>Eukaryota</taxon>
        <taxon>Viridiplantae</taxon>
        <taxon>Prasinodermophyta</taxon>
        <taxon>Palmophyllophyceae</taxon>
        <taxon>Prasinococcales</taxon>
        <taxon>Prasinococcaceae</taxon>
        <taxon>Prasinococcus</taxon>
    </lineage>
</organism>
<evidence type="ECO:0000313" key="10">
    <source>
        <dbReference type="EMBL" id="AID67472.1"/>
    </source>
</evidence>
<sequence length="116" mass="13688">MTRIKRGFIRKNRRKKIMKLAKGFQGSHSKLFRVANQQVMRALKYAYYDRKKKKTFFRQIWITRINASTRNQGLAYSSFIGLVKKSNILLNRKSLAHLVVHDEAAFKKIIKTLPYA</sequence>
<dbReference type="InterPro" id="IPR049946">
    <property type="entry name" value="RIBOSOMAL_L20_CS"/>
</dbReference>
<evidence type="ECO:0000256" key="1">
    <source>
        <dbReference type="ARBA" id="ARBA00007698"/>
    </source>
</evidence>
<dbReference type="InterPro" id="IPR035566">
    <property type="entry name" value="Ribosomal_protein_bL20_C"/>
</dbReference>
<proteinExistence type="inferred from homology"/>
<dbReference type="SUPFAM" id="SSF74731">
    <property type="entry name" value="Ribosomal protein L20"/>
    <property type="match status" value="1"/>
</dbReference>
<dbReference type="GO" id="GO:0003735">
    <property type="term" value="F:structural constituent of ribosome"/>
    <property type="evidence" value="ECO:0007669"/>
    <property type="project" value="InterPro"/>
</dbReference>
<keyword evidence="3 7" id="KW-0694">RNA-binding</keyword>
<evidence type="ECO:0000256" key="4">
    <source>
        <dbReference type="ARBA" id="ARBA00022980"/>
    </source>
</evidence>
<dbReference type="PRINTS" id="PR00062">
    <property type="entry name" value="RIBOSOMALL20"/>
</dbReference>
<dbReference type="GO" id="GO:0006412">
    <property type="term" value="P:translation"/>
    <property type="evidence" value="ECO:0007669"/>
    <property type="project" value="InterPro"/>
</dbReference>
<comment type="similarity">
    <text evidence="1 7 8">Belongs to the bacterial ribosomal protein bL20 family.</text>
</comment>
<evidence type="ECO:0000256" key="7">
    <source>
        <dbReference type="HAMAP-Rule" id="MF_00382"/>
    </source>
</evidence>
<keyword evidence="10" id="KW-0150">Chloroplast</keyword>
<keyword evidence="2 7" id="KW-0699">rRNA-binding</keyword>
<dbReference type="GO" id="GO:0009507">
    <property type="term" value="C:chloroplast"/>
    <property type="evidence" value="ECO:0007669"/>
    <property type="project" value="UniProtKB-SubCell"/>
</dbReference>
<protein>
    <recommendedName>
        <fullName evidence="6 7">Large ribosomal subunit protein bL20c</fullName>
    </recommendedName>
</protein>
<dbReference type="HAMAP" id="MF_00382">
    <property type="entry name" value="Ribosomal_bL20"/>
    <property type="match status" value="1"/>
</dbReference>
<geneLocation type="chloroplast" evidence="10"/>
<evidence type="ECO:0000256" key="5">
    <source>
        <dbReference type="ARBA" id="ARBA00023274"/>
    </source>
</evidence>
<gene>
    <name evidence="7 10" type="primary">rpl20</name>
</gene>
<evidence type="ECO:0000256" key="3">
    <source>
        <dbReference type="ARBA" id="ARBA00022884"/>
    </source>
</evidence>
<dbReference type="GO" id="GO:1990904">
    <property type="term" value="C:ribonucleoprotein complex"/>
    <property type="evidence" value="ECO:0007669"/>
    <property type="project" value="UniProtKB-KW"/>
</dbReference>
<reference evidence="10" key="1">
    <citation type="journal article" date="2014" name="BMC Genomics">
        <title>Six newly sequenced chloroplast genomes from prasinophyte green algae provide insights into the relationships among prasinophyte lineages and the diversity of streamlined genome architecture in picoplanktonic species.</title>
        <authorList>
            <person name="Lemieux C."/>
            <person name="Otis C."/>
            <person name="Turmel M."/>
        </authorList>
    </citation>
    <scope>NUCLEOTIDE SEQUENCE</scope>
</reference>
<dbReference type="CDD" id="cd07026">
    <property type="entry name" value="Ribosomal_L20"/>
    <property type="match status" value="1"/>
</dbReference>